<dbReference type="InterPro" id="IPR027796">
    <property type="entry name" value="OTT_1508_deam-like"/>
</dbReference>
<proteinExistence type="predicted"/>
<protein>
    <submittedName>
        <fullName evidence="1">Uncharacterized protein</fullName>
    </submittedName>
</protein>
<reference evidence="1 2" key="1">
    <citation type="submission" date="2018-11" db="EMBL/GenBank/DDBJ databases">
        <title>Genome assembly of Steccherinum ochraceum LE-BIN_3174, the white-rot fungus of the Steccherinaceae family (The Residual Polyporoid clade, Polyporales, Basidiomycota).</title>
        <authorList>
            <person name="Fedorova T.V."/>
            <person name="Glazunova O.A."/>
            <person name="Landesman E.O."/>
            <person name="Moiseenko K.V."/>
            <person name="Psurtseva N.V."/>
            <person name="Savinova O.S."/>
            <person name="Shakhova N.V."/>
            <person name="Tyazhelova T.V."/>
            <person name="Vasina D.V."/>
        </authorList>
    </citation>
    <scope>NUCLEOTIDE SEQUENCE [LARGE SCALE GENOMIC DNA]</scope>
    <source>
        <strain evidence="1 2">LE-BIN_3174</strain>
    </source>
</reference>
<dbReference type="AlphaFoldDB" id="A0A4R0RHK4"/>
<comment type="caution">
    <text evidence="1">The sequence shown here is derived from an EMBL/GenBank/DDBJ whole genome shotgun (WGS) entry which is preliminary data.</text>
</comment>
<accession>A0A4R0RHK4</accession>
<organism evidence="1 2">
    <name type="scientific">Steccherinum ochraceum</name>
    <dbReference type="NCBI Taxonomy" id="92696"/>
    <lineage>
        <taxon>Eukaryota</taxon>
        <taxon>Fungi</taxon>
        <taxon>Dikarya</taxon>
        <taxon>Basidiomycota</taxon>
        <taxon>Agaricomycotina</taxon>
        <taxon>Agaricomycetes</taxon>
        <taxon>Polyporales</taxon>
        <taxon>Steccherinaceae</taxon>
        <taxon>Steccherinum</taxon>
    </lineage>
</organism>
<evidence type="ECO:0000313" key="1">
    <source>
        <dbReference type="EMBL" id="TCD67821.1"/>
    </source>
</evidence>
<dbReference type="Pfam" id="PF14441">
    <property type="entry name" value="OTT_1508_deam"/>
    <property type="match status" value="1"/>
</dbReference>
<keyword evidence="2" id="KW-1185">Reference proteome</keyword>
<gene>
    <name evidence="1" type="ORF">EIP91_011883</name>
</gene>
<dbReference type="EMBL" id="RWJN01000084">
    <property type="protein sequence ID" value="TCD67821.1"/>
    <property type="molecule type" value="Genomic_DNA"/>
</dbReference>
<name>A0A4R0RHK4_9APHY</name>
<evidence type="ECO:0000313" key="2">
    <source>
        <dbReference type="Proteomes" id="UP000292702"/>
    </source>
</evidence>
<sequence>MPDAVRHSVSPVSPLGRTVRRRFTTYNHQHVERSSVPGAHIIAYLVSFLFPCKAAEAQLRPWRRATTQLNEVSSLQDINSLSAILDRGESAGDAVVVLGSAALNADSNNMLVVSNEASTVAAGSAEVNSLTPTPPEPNQGPKVTTLEIPGTVSASGVRPDYTSQDSSFATYVSICLHGLRSCAQALRVDTAGYDDNIRDLGSFIVSHHSKKLAAKINTIRYMWFKRETDDAPPPVRLCDWKPSTSAEQDEDFVFPDDPQFSYYLDRNPAFSKRPVPQQPSQSQRVVAARDSIAFPNTLLSLLNSLERYLDRQSFAAAAQALATMHVFVQSIPVQFWRSHGTMQIFSEIDYDFEDLRHVAVPVNESSIDSDEWIPESCKQFIRSFDSLCSVVSATQYLTQRQAFYAPVPFNVSVISTSIGATLEIPSQAVEVRAVVEHWYKGNQISKIDISLLYDEITNNLNIRGSCHCEASILAALLTEDSSEDMREVNPTLFPGDRVIGLSKKPCPICYCLCEVLNVQHDLKVSLPSPHKVYSTWIPPAWLPVYDLGQLEARLLEKLRAMCSLIADHDKSRTLPPASSDSDIHHPWFASADGPITIDLE</sequence>
<dbReference type="Proteomes" id="UP000292702">
    <property type="component" value="Unassembled WGS sequence"/>
</dbReference>
<dbReference type="OrthoDB" id="3050961at2759"/>